<organism evidence="8 9">
    <name type="scientific">Bordetella flabilis</name>
    <dbReference type="NCBI Taxonomy" id="463014"/>
    <lineage>
        <taxon>Bacteria</taxon>
        <taxon>Pseudomonadati</taxon>
        <taxon>Pseudomonadota</taxon>
        <taxon>Betaproteobacteria</taxon>
        <taxon>Burkholderiales</taxon>
        <taxon>Alcaligenaceae</taxon>
        <taxon>Bordetella</taxon>
    </lineage>
</organism>
<dbReference type="CDD" id="cd08440">
    <property type="entry name" value="PBP2_LTTR_like_4"/>
    <property type="match status" value="1"/>
</dbReference>
<feature type="compositionally biased region" description="Low complexity" evidence="5">
    <location>
        <begin position="302"/>
        <end position="311"/>
    </location>
</feature>
<reference evidence="8 9" key="1">
    <citation type="submission" date="2016-06" db="EMBL/GenBank/DDBJ databases">
        <title>Complete genome sequences of Bordetella bronchialis and Bordetella flabilis.</title>
        <authorList>
            <person name="LiPuma J.J."/>
            <person name="Spilker T."/>
        </authorList>
    </citation>
    <scope>NUCLEOTIDE SEQUENCE [LARGE SCALE GENOMIC DNA]</scope>
    <source>
        <strain evidence="8 9">AU10664</strain>
    </source>
</reference>
<dbReference type="InterPro" id="IPR036390">
    <property type="entry name" value="WH_DNA-bd_sf"/>
</dbReference>
<proteinExistence type="inferred from homology"/>
<keyword evidence="6" id="KW-1133">Transmembrane helix</keyword>
<dbReference type="GO" id="GO:0005829">
    <property type="term" value="C:cytosol"/>
    <property type="evidence" value="ECO:0007669"/>
    <property type="project" value="TreeGrafter"/>
</dbReference>
<sequence length="318" mass="35209">MKEINLSTRNLRAFLCLVEQRSFTRAARQCHLSQSAFSALIRTIEDALGHRLFDRDTRNVELTPQGRLLEASARRVLDDFDGMIDDFRGHAMLDKGRVSIAALPSIASGWLPGVFAEFRGRHPGIELELADVLSAPCLERVRAGKADLALASSGVPAQDLDARLLCDDRFHLVCRADHPLARQREVGLPDLSAAPFIHLARSHSVRLQLERAFHPYPMKTVMEVEQLATVTGMIAAGIGITVVPALTLYEFERPNLVSRPLKIPGLVRRIYLVTRRGLTLPPAAQRLHALMLERRPRPPRAAPSRTAAAPSARRRAGS</sequence>
<protein>
    <submittedName>
        <fullName evidence="8">LysR family transcriptional regulator</fullName>
    </submittedName>
</protein>
<dbReference type="InterPro" id="IPR050950">
    <property type="entry name" value="HTH-type_LysR_regulators"/>
</dbReference>
<comment type="similarity">
    <text evidence="1">Belongs to the LysR transcriptional regulatory family.</text>
</comment>
<dbReference type="PROSITE" id="PS50931">
    <property type="entry name" value="HTH_LYSR"/>
    <property type="match status" value="1"/>
</dbReference>
<dbReference type="GO" id="GO:0003700">
    <property type="term" value="F:DNA-binding transcription factor activity"/>
    <property type="evidence" value="ECO:0007669"/>
    <property type="project" value="InterPro"/>
</dbReference>
<dbReference type="InterPro" id="IPR000847">
    <property type="entry name" value="LysR_HTH_N"/>
</dbReference>
<evidence type="ECO:0000256" key="2">
    <source>
        <dbReference type="ARBA" id="ARBA00023015"/>
    </source>
</evidence>
<keyword evidence="2" id="KW-0805">Transcription regulation</keyword>
<dbReference type="Gene3D" id="1.10.10.10">
    <property type="entry name" value="Winged helix-like DNA-binding domain superfamily/Winged helix DNA-binding domain"/>
    <property type="match status" value="1"/>
</dbReference>
<feature type="domain" description="HTH lysR-type" evidence="7">
    <location>
        <begin position="6"/>
        <end position="63"/>
    </location>
</feature>
<dbReference type="RefSeq" id="WP_066663672.1">
    <property type="nucleotide sequence ID" value="NZ_CBCSCL010000003.1"/>
</dbReference>
<dbReference type="OrthoDB" id="646694at2"/>
<keyword evidence="6" id="KW-0472">Membrane</keyword>
<dbReference type="PANTHER" id="PTHR30419">
    <property type="entry name" value="HTH-TYPE TRANSCRIPTIONAL REGULATOR YBHD"/>
    <property type="match status" value="1"/>
</dbReference>
<keyword evidence="4" id="KW-0804">Transcription</keyword>
<dbReference type="PANTHER" id="PTHR30419:SF8">
    <property type="entry name" value="NITROGEN ASSIMILATION TRANSCRIPTIONAL ACTIVATOR-RELATED"/>
    <property type="match status" value="1"/>
</dbReference>
<evidence type="ECO:0000256" key="4">
    <source>
        <dbReference type="ARBA" id="ARBA00023163"/>
    </source>
</evidence>
<dbReference type="EMBL" id="CP016172">
    <property type="protein sequence ID" value="ANN79857.1"/>
    <property type="molecule type" value="Genomic_DNA"/>
</dbReference>
<dbReference type="InterPro" id="IPR005119">
    <property type="entry name" value="LysR_subst-bd"/>
</dbReference>
<dbReference type="InterPro" id="IPR036388">
    <property type="entry name" value="WH-like_DNA-bd_sf"/>
</dbReference>
<dbReference type="SUPFAM" id="SSF53850">
    <property type="entry name" value="Periplasmic binding protein-like II"/>
    <property type="match status" value="1"/>
</dbReference>
<evidence type="ECO:0000259" key="7">
    <source>
        <dbReference type="PROSITE" id="PS50931"/>
    </source>
</evidence>
<dbReference type="KEGG" id="bfz:BAU07_24515"/>
<keyword evidence="6" id="KW-0812">Transmembrane</keyword>
<feature type="region of interest" description="Disordered" evidence="5">
    <location>
        <begin position="293"/>
        <end position="318"/>
    </location>
</feature>
<dbReference type="GO" id="GO:0003677">
    <property type="term" value="F:DNA binding"/>
    <property type="evidence" value="ECO:0007669"/>
    <property type="project" value="UniProtKB-KW"/>
</dbReference>
<evidence type="ECO:0000256" key="5">
    <source>
        <dbReference type="SAM" id="MobiDB-lite"/>
    </source>
</evidence>
<evidence type="ECO:0000256" key="6">
    <source>
        <dbReference type="SAM" id="Phobius"/>
    </source>
</evidence>
<keyword evidence="9" id="KW-1185">Reference proteome</keyword>
<dbReference type="SUPFAM" id="SSF46785">
    <property type="entry name" value="Winged helix' DNA-binding domain"/>
    <property type="match status" value="1"/>
</dbReference>
<evidence type="ECO:0000256" key="1">
    <source>
        <dbReference type="ARBA" id="ARBA00009437"/>
    </source>
</evidence>
<dbReference type="Gene3D" id="3.40.190.10">
    <property type="entry name" value="Periplasmic binding protein-like II"/>
    <property type="match status" value="2"/>
</dbReference>
<dbReference type="Pfam" id="PF00126">
    <property type="entry name" value="HTH_1"/>
    <property type="match status" value="1"/>
</dbReference>
<dbReference type="PRINTS" id="PR00039">
    <property type="entry name" value="HTHLYSR"/>
</dbReference>
<dbReference type="FunFam" id="1.10.10.10:FF:000001">
    <property type="entry name" value="LysR family transcriptional regulator"/>
    <property type="match status" value="1"/>
</dbReference>
<evidence type="ECO:0000313" key="8">
    <source>
        <dbReference type="EMBL" id="ANN79857.1"/>
    </source>
</evidence>
<accession>A0A193GIF9</accession>
<evidence type="ECO:0000256" key="3">
    <source>
        <dbReference type="ARBA" id="ARBA00023125"/>
    </source>
</evidence>
<evidence type="ECO:0000313" key="9">
    <source>
        <dbReference type="Proteomes" id="UP000091926"/>
    </source>
</evidence>
<dbReference type="STRING" id="463014.BAU07_24515"/>
<dbReference type="Proteomes" id="UP000091926">
    <property type="component" value="Chromosome"/>
</dbReference>
<keyword evidence="3" id="KW-0238">DNA-binding</keyword>
<dbReference type="AlphaFoldDB" id="A0A193GIF9"/>
<feature type="transmembrane region" description="Helical" evidence="6">
    <location>
        <begin position="227"/>
        <end position="249"/>
    </location>
</feature>
<dbReference type="Pfam" id="PF03466">
    <property type="entry name" value="LysR_substrate"/>
    <property type="match status" value="1"/>
</dbReference>
<name>A0A193GIF9_9BORD</name>
<gene>
    <name evidence="8" type="ORF">BAU07_24515</name>
</gene>